<feature type="region of interest" description="Disordered" evidence="1">
    <location>
        <begin position="185"/>
        <end position="214"/>
    </location>
</feature>
<gene>
    <name evidence="4" type="ORF">SAMN05216268_10546</name>
</gene>
<dbReference type="SUPFAM" id="SSF46785">
    <property type="entry name" value="Winged helix' DNA-binding domain"/>
    <property type="match status" value="1"/>
</dbReference>
<proteinExistence type="predicted"/>
<dbReference type="Gene3D" id="1.10.10.10">
    <property type="entry name" value="Winged helix-like DNA-binding domain superfamily/Winged helix DNA-binding domain"/>
    <property type="match status" value="1"/>
</dbReference>
<evidence type="ECO:0000313" key="4">
    <source>
        <dbReference type="EMBL" id="SHL55963.1"/>
    </source>
</evidence>
<feature type="domain" description="Transcription regulator PadR N-terminal" evidence="2">
    <location>
        <begin position="17"/>
        <end position="87"/>
    </location>
</feature>
<feature type="domain" description="Transcription regulator PadR C-terminal" evidence="3">
    <location>
        <begin position="100"/>
        <end position="178"/>
    </location>
</feature>
<dbReference type="Proteomes" id="UP000184388">
    <property type="component" value="Unassembled WGS sequence"/>
</dbReference>
<evidence type="ECO:0000313" key="5">
    <source>
        <dbReference type="Proteomes" id="UP000184388"/>
    </source>
</evidence>
<accession>A0A9X8MRK4</accession>
<dbReference type="Pfam" id="PF10400">
    <property type="entry name" value="Vir_act_alpha_C"/>
    <property type="match status" value="1"/>
</dbReference>
<dbReference type="Pfam" id="PF03551">
    <property type="entry name" value="PadR"/>
    <property type="match status" value="1"/>
</dbReference>
<dbReference type="EMBL" id="FRBK01000005">
    <property type="protein sequence ID" value="SHL55963.1"/>
    <property type="molecule type" value="Genomic_DNA"/>
</dbReference>
<dbReference type="AlphaFoldDB" id="A0A9X8MRK4"/>
<reference evidence="5" key="1">
    <citation type="submission" date="2016-11" db="EMBL/GenBank/DDBJ databases">
        <authorList>
            <person name="Jaros S."/>
            <person name="Januszkiewicz K."/>
            <person name="Wedrychowicz H."/>
        </authorList>
    </citation>
    <scope>NUCLEOTIDE SEQUENCE [LARGE SCALE GENOMIC DNA]</scope>
    <source>
        <strain evidence="5">CGMCC 4.3555</strain>
    </source>
</reference>
<organism evidence="4 5">
    <name type="scientific">Streptomyces yunnanensis</name>
    <dbReference type="NCBI Taxonomy" id="156453"/>
    <lineage>
        <taxon>Bacteria</taxon>
        <taxon>Bacillati</taxon>
        <taxon>Actinomycetota</taxon>
        <taxon>Actinomycetes</taxon>
        <taxon>Kitasatosporales</taxon>
        <taxon>Streptomycetaceae</taxon>
        <taxon>Streptomyces</taxon>
    </lineage>
</organism>
<dbReference type="InterPro" id="IPR018309">
    <property type="entry name" value="Tscrpt_reg_PadR_C"/>
</dbReference>
<keyword evidence="4" id="KW-0238">DNA-binding</keyword>
<dbReference type="InterPro" id="IPR005149">
    <property type="entry name" value="Tscrpt_reg_PadR_N"/>
</dbReference>
<dbReference type="InterPro" id="IPR036388">
    <property type="entry name" value="WH-like_DNA-bd_sf"/>
</dbReference>
<evidence type="ECO:0000259" key="2">
    <source>
        <dbReference type="Pfam" id="PF03551"/>
    </source>
</evidence>
<dbReference type="PANTHER" id="PTHR43252:SF2">
    <property type="entry name" value="TRANSCRIPTION REGULATOR, PADR-LIKE FAMILY"/>
    <property type="match status" value="1"/>
</dbReference>
<dbReference type="PANTHER" id="PTHR43252">
    <property type="entry name" value="TRANSCRIPTIONAL REGULATOR YQJI"/>
    <property type="match status" value="1"/>
</dbReference>
<dbReference type="GO" id="GO:0003677">
    <property type="term" value="F:DNA binding"/>
    <property type="evidence" value="ECO:0007669"/>
    <property type="project" value="UniProtKB-KW"/>
</dbReference>
<evidence type="ECO:0000256" key="1">
    <source>
        <dbReference type="SAM" id="MobiDB-lite"/>
    </source>
</evidence>
<evidence type="ECO:0000259" key="3">
    <source>
        <dbReference type="Pfam" id="PF10400"/>
    </source>
</evidence>
<dbReference type="InterPro" id="IPR036390">
    <property type="entry name" value="WH_DNA-bd_sf"/>
</dbReference>
<sequence>MSLMEGKVQVMSLRHAVLGLLSESPASGYDLMKLFNASLTSVWPATQSQVYGELNKLTTAGLVEVAAHGPRGRKEYAITDDGLAELRHWLTEVAPTGPQRHDGLLRVFFLGILTPLEAQSYLLTQAETAARAHTAYEQIDRTAEWDDEMISVYGRIALEYGLRMSTTMEEWARWAADEVTSAKARKAGELARAQRGRERPEQDQQPAGERPSGD</sequence>
<protein>
    <submittedName>
        <fullName evidence="4">DNA-binding transcriptional regulator, PadR family</fullName>
    </submittedName>
</protein>
<comment type="caution">
    <text evidence="4">The sequence shown here is derived from an EMBL/GenBank/DDBJ whole genome shotgun (WGS) entry which is preliminary data.</text>
</comment>
<name>A0A9X8MRK4_9ACTN</name>